<dbReference type="KEGG" id="alq:C7Y71_006420"/>
<feature type="domain" description="Deacetylase sirtuin-type" evidence="5">
    <location>
        <begin position="1"/>
        <end position="234"/>
    </location>
</feature>
<keyword evidence="2" id="KW-0808">Transferase</keyword>
<dbReference type="InterPro" id="IPR003000">
    <property type="entry name" value="Sirtuin"/>
</dbReference>
<dbReference type="PROSITE" id="PS50305">
    <property type="entry name" value="SIRTUIN"/>
    <property type="match status" value="1"/>
</dbReference>
<dbReference type="EC" id="2.3.1.286" evidence="1"/>
<evidence type="ECO:0000256" key="3">
    <source>
        <dbReference type="ARBA" id="ARBA00023027"/>
    </source>
</evidence>
<dbReference type="InterPro" id="IPR050134">
    <property type="entry name" value="NAD-dep_sirtuin_deacylases"/>
</dbReference>
<dbReference type="Gene3D" id="3.30.1600.10">
    <property type="entry name" value="SIR2/SIRT2 'Small Domain"/>
    <property type="match status" value="1"/>
</dbReference>
<protein>
    <recommendedName>
        <fullName evidence="1">protein acetyllysine N-acetyltransferase</fullName>
        <ecNumber evidence="1">2.3.1.286</ecNumber>
    </recommendedName>
</protein>
<dbReference type="GO" id="GO:0017136">
    <property type="term" value="F:histone deacetylase activity, NAD-dependent"/>
    <property type="evidence" value="ECO:0007669"/>
    <property type="project" value="TreeGrafter"/>
</dbReference>
<organism evidence="6 7">
    <name type="scientific">Pseudoprevotella muciniphila</name>
    <dbReference type="NCBI Taxonomy" id="2133944"/>
    <lineage>
        <taxon>Bacteria</taxon>
        <taxon>Pseudomonadati</taxon>
        <taxon>Bacteroidota</taxon>
        <taxon>Bacteroidia</taxon>
        <taxon>Bacteroidales</taxon>
        <taxon>Prevotellaceae</taxon>
        <taxon>Pseudoprevotella</taxon>
    </lineage>
</organism>
<dbReference type="InterPro" id="IPR026591">
    <property type="entry name" value="Sirtuin_cat_small_dom_sf"/>
</dbReference>
<dbReference type="RefSeq" id="WP_111899008.1">
    <property type="nucleotide sequence ID" value="NZ_CP033459.1"/>
</dbReference>
<evidence type="ECO:0000256" key="2">
    <source>
        <dbReference type="ARBA" id="ARBA00022679"/>
    </source>
</evidence>
<comment type="caution">
    <text evidence="4">Lacks conserved residue(s) required for the propagation of feature annotation.</text>
</comment>
<dbReference type="Proteomes" id="UP000249375">
    <property type="component" value="Chromosome"/>
</dbReference>
<dbReference type="EMBL" id="CP033459">
    <property type="protein sequence ID" value="QFQ13740.1"/>
    <property type="molecule type" value="Genomic_DNA"/>
</dbReference>
<name>A0A5P8EA54_9BACT</name>
<dbReference type="AlphaFoldDB" id="A0A5P8EA54"/>
<dbReference type="InterPro" id="IPR026590">
    <property type="entry name" value="Ssirtuin_cat_dom"/>
</dbReference>
<evidence type="ECO:0000259" key="5">
    <source>
        <dbReference type="PROSITE" id="PS50305"/>
    </source>
</evidence>
<proteinExistence type="predicted"/>
<dbReference type="Pfam" id="PF02146">
    <property type="entry name" value="SIR2"/>
    <property type="match status" value="1"/>
</dbReference>
<accession>A0A5P8EA54</accession>
<evidence type="ECO:0000313" key="6">
    <source>
        <dbReference type="EMBL" id="QFQ13740.1"/>
    </source>
</evidence>
<dbReference type="InterPro" id="IPR029035">
    <property type="entry name" value="DHS-like_NAD/FAD-binding_dom"/>
</dbReference>
<dbReference type="OrthoDB" id="9800582at2"/>
<evidence type="ECO:0000256" key="1">
    <source>
        <dbReference type="ARBA" id="ARBA00012928"/>
    </source>
</evidence>
<dbReference type="PANTHER" id="PTHR11085:SF4">
    <property type="entry name" value="NAD-DEPENDENT PROTEIN DEACYLASE"/>
    <property type="match status" value="1"/>
</dbReference>
<dbReference type="GO" id="GO:0070403">
    <property type="term" value="F:NAD+ binding"/>
    <property type="evidence" value="ECO:0007669"/>
    <property type="project" value="InterPro"/>
</dbReference>
<sequence>MKKLVLLTGAGMSAESGFSTFRDSQGLWEKHSVEDVATPEGWERNPDMVTDFYNSLRHDLITGKPNQGHYDVAALENDYEVVVVTQNVDDLHERAGSTNVIHLHGELMKMCSTRNPNDPRYIRTLQPEEWEVPRGTMCEDGSLLRPWIVFFGEPVPNLDAAAREVSEADALLIVGTSLVVYPAASLIHYVKSDAPVLLVDPKPVQVNSSRHVEVIQDVASKGVAKAAELLKRML</sequence>
<keyword evidence="3" id="KW-0520">NAD</keyword>
<dbReference type="PANTHER" id="PTHR11085">
    <property type="entry name" value="NAD-DEPENDENT PROTEIN DEACYLASE SIRTUIN-5, MITOCHONDRIAL-RELATED"/>
    <property type="match status" value="1"/>
</dbReference>
<reference evidence="6 7" key="1">
    <citation type="submission" date="2018-11" db="EMBL/GenBank/DDBJ databases">
        <authorList>
            <person name="Na S.W."/>
            <person name="Baik M."/>
        </authorList>
    </citation>
    <scope>NUCLEOTIDE SEQUENCE [LARGE SCALE GENOMIC DNA]</scope>
    <source>
        <strain evidence="6 7">E39</strain>
    </source>
</reference>
<evidence type="ECO:0000256" key="4">
    <source>
        <dbReference type="PROSITE-ProRule" id="PRU00236"/>
    </source>
</evidence>
<gene>
    <name evidence="6" type="ORF">C7Y71_006420</name>
</gene>
<dbReference type="Gene3D" id="3.40.50.1220">
    <property type="entry name" value="TPP-binding domain"/>
    <property type="match status" value="1"/>
</dbReference>
<evidence type="ECO:0000313" key="7">
    <source>
        <dbReference type="Proteomes" id="UP000249375"/>
    </source>
</evidence>
<keyword evidence="7" id="KW-1185">Reference proteome</keyword>
<dbReference type="SUPFAM" id="SSF52467">
    <property type="entry name" value="DHS-like NAD/FAD-binding domain"/>
    <property type="match status" value="1"/>
</dbReference>